<evidence type="ECO:0000313" key="8">
    <source>
        <dbReference type="Proteomes" id="UP000006431"/>
    </source>
</evidence>
<keyword evidence="4" id="KW-0408">Iron</keyword>
<dbReference type="CDD" id="cd10564">
    <property type="entry name" value="NapF_like"/>
    <property type="match status" value="1"/>
</dbReference>
<keyword evidence="2" id="KW-0479">Metal-binding</keyword>
<dbReference type="PATRIC" id="fig|929558.5.peg.592"/>
<dbReference type="GO" id="GO:0046872">
    <property type="term" value="F:metal ion binding"/>
    <property type="evidence" value="ECO:0007669"/>
    <property type="project" value="UniProtKB-KW"/>
</dbReference>
<dbReference type="InterPro" id="IPR017900">
    <property type="entry name" value="4Fe4S_Fe_S_CS"/>
</dbReference>
<dbReference type="RefSeq" id="WP_008340593.1">
    <property type="nucleotide sequence ID" value="NZ_AFRZ01000001.1"/>
</dbReference>
<keyword evidence="5" id="KW-0411">Iron-sulfur</keyword>
<feature type="domain" description="4Fe-4S ferredoxin-type" evidence="6">
    <location>
        <begin position="65"/>
        <end position="96"/>
    </location>
</feature>
<comment type="caution">
    <text evidence="7">The sequence shown here is derived from an EMBL/GenBank/DDBJ whole genome shotgun (WGS) entry which is preliminary data.</text>
</comment>
<keyword evidence="3" id="KW-0677">Repeat</keyword>
<dbReference type="eggNOG" id="COG1149">
    <property type="taxonomic scope" value="Bacteria"/>
</dbReference>
<protein>
    <submittedName>
        <fullName evidence="7">Ferredoxin-type protein NapF (Periplasmic nitrate reductase)</fullName>
    </submittedName>
</protein>
<keyword evidence="8" id="KW-1185">Reference proteome</keyword>
<evidence type="ECO:0000259" key="6">
    <source>
        <dbReference type="PROSITE" id="PS51379"/>
    </source>
</evidence>
<evidence type="ECO:0000256" key="2">
    <source>
        <dbReference type="ARBA" id="ARBA00022723"/>
    </source>
</evidence>
<gene>
    <name evidence="7" type="primary">napF</name>
    <name evidence="7" type="ORF">SMGD1_0593</name>
</gene>
<dbReference type="AlphaFoldDB" id="H1FVS2"/>
<dbReference type="Gene3D" id="3.30.70.20">
    <property type="match status" value="2"/>
</dbReference>
<organism evidence="7 8">
    <name type="scientific">Sulfurimonas gotlandica (strain DSM 19862 / JCM 16533 / GD1)</name>
    <dbReference type="NCBI Taxonomy" id="929558"/>
    <lineage>
        <taxon>Bacteria</taxon>
        <taxon>Pseudomonadati</taxon>
        <taxon>Campylobacterota</taxon>
        <taxon>Epsilonproteobacteria</taxon>
        <taxon>Campylobacterales</taxon>
        <taxon>Sulfurimonadaceae</taxon>
        <taxon>Sulfurimonas</taxon>
    </lineage>
</organism>
<accession>H1FVS2</accession>
<dbReference type="STRING" id="929558.SMGD1_0593"/>
<keyword evidence="1" id="KW-0004">4Fe-4S</keyword>
<dbReference type="OrthoDB" id="9800445at2"/>
<evidence type="ECO:0000256" key="5">
    <source>
        <dbReference type="ARBA" id="ARBA00023014"/>
    </source>
</evidence>
<dbReference type="PROSITE" id="PS51379">
    <property type="entry name" value="4FE4S_FER_2"/>
    <property type="match status" value="3"/>
</dbReference>
<dbReference type="GO" id="GO:0051539">
    <property type="term" value="F:4 iron, 4 sulfur cluster binding"/>
    <property type="evidence" value="ECO:0007669"/>
    <property type="project" value="UniProtKB-KW"/>
</dbReference>
<sequence length="164" mass="18527">MERRELFSSLASKLKGENLKKNSPERHIRPPYFNDESLFLNECSKCEAKCATVCEEEIIKIADDQTPYLDFSHSGCTFCDECAKACEFGVLSVEDKRNINAKVTISKNECLSWNAVMCFSCKDPCLDNAIDFKAMFMPEINDKCTSCGFCLSRCPATSIHFEVI</sequence>
<name>H1FVS2_SULGG</name>
<evidence type="ECO:0000313" key="7">
    <source>
        <dbReference type="EMBL" id="EHP29120.1"/>
    </source>
</evidence>
<dbReference type="EMBL" id="AFRZ01000001">
    <property type="protein sequence ID" value="EHP29120.1"/>
    <property type="molecule type" value="Genomic_DNA"/>
</dbReference>
<feature type="domain" description="4Fe-4S ferredoxin-type" evidence="6">
    <location>
        <begin position="136"/>
        <end position="164"/>
    </location>
</feature>
<feature type="domain" description="4Fe-4S ferredoxin-type" evidence="6">
    <location>
        <begin position="34"/>
        <end position="64"/>
    </location>
</feature>
<evidence type="ECO:0000256" key="1">
    <source>
        <dbReference type="ARBA" id="ARBA00022485"/>
    </source>
</evidence>
<dbReference type="SUPFAM" id="SSF46548">
    <property type="entry name" value="alpha-helical ferredoxin"/>
    <property type="match status" value="1"/>
</dbReference>
<proteinExistence type="predicted"/>
<dbReference type="Proteomes" id="UP000006431">
    <property type="component" value="Unassembled WGS sequence"/>
</dbReference>
<evidence type="ECO:0000256" key="4">
    <source>
        <dbReference type="ARBA" id="ARBA00023004"/>
    </source>
</evidence>
<dbReference type="InterPro" id="IPR017896">
    <property type="entry name" value="4Fe4S_Fe-S-bd"/>
</dbReference>
<dbReference type="PROSITE" id="PS00198">
    <property type="entry name" value="4FE4S_FER_1"/>
    <property type="match status" value="2"/>
</dbReference>
<dbReference type="HOGENOM" id="CLU_077329_2_0_7"/>
<dbReference type="InterPro" id="IPR004496">
    <property type="entry name" value="NapF"/>
</dbReference>
<reference evidence="7 8" key="1">
    <citation type="journal article" date="2012" name="Proc. Natl. Acad. Sci. U.S.A.">
        <title>Genome and physiology of a model Epsilonproteobacterium responsible for sulfide detoxification in marine oxygen depletion zones.</title>
        <authorList>
            <person name="Grote J."/>
            <person name="Schott T."/>
            <person name="Bruckner C.G."/>
            <person name="Glockner F.O."/>
            <person name="Jost G."/>
            <person name="Teeling H."/>
            <person name="Labrenz M."/>
            <person name="Jurgens K."/>
        </authorList>
    </citation>
    <scope>NUCLEOTIDE SEQUENCE [LARGE SCALE GENOMIC DNA]</scope>
    <source>
        <strain evidence="7 8">GD1</strain>
    </source>
</reference>
<evidence type="ECO:0000256" key="3">
    <source>
        <dbReference type="ARBA" id="ARBA00022737"/>
    </source>
</evidence>